<feature type="domain" description="S-adenosyl-l-methionine hydroxide adenosyltransferase N-terminal" evidence="3">
    <location>
        <begin position="20"/>
        <end position="161"/>
    </location>
</feature>
<dbReference type="SUPFAM" id="SSF101852">
    <property type="entry name" value="Bacterial fluorinating enzyme, C-terminal domain"/>
    <property type="match status" value="1"/>
</dbReference>
<accession>A0ABQ1L2Y8</accession>
<sequence length="275" mass="30593">MMATLSKFASIAIEAGMGIITLTTDLGHKDFYQAALKGSIISQFPAVQLVDVSHEIPPFDIQYAAFVVKNAYPYFPPKTVHLIGIDSVFNQNTRYLALQYNNHYFIGTDNGLFSLILDGPPAEAVEINIIQDLKYLHFPLTDIFAKAACHLAKGGKLTDIGDPVDGVVDRTLVQPVVEKDSLRGSVVFVDSFGNVISNISKELFNKVQRGRNFVLYFRRNETIDQMSWHYNEVPEGEKLCLFGITNYLEIAINKGNASGLLGLNKGDIIRVEFKK</sequence>
<evidence type="ECO:0008006" key="7">
    <source>
        <dbReference type="Google" id="ProtNLM"/>
    </source>
</evidence>
<evidence type="ECO:0000313" key="6">
    <source>
        <dbReference type="Proteomes" id="UP000597338"/>
    </source>
</evidence>
<reference evidence="6" key="1">
    <citation type="journal article" date="2019" name="Int. J. Syst. Evol. Microbiol.">
        <title>The Global Catalogue of Microorganisms (GCM) 10K type strain sequencing project: providing services to taxonomists for standard genome sequencing and annotation.</title>
        <authorList>
            <consortium name="The Broad Institute Genomics Platform"/>
            <consortium name="The Broad Institute Genome Sequencing Center for Infectious Disease"/>
            <person name="Wu L."/>
            <person name="Ma J."/>
        </authorList>
    </citation>
    <scope>NUCLEOTIDE SEQUENCE [LARGE SCALE GENOMIC DNA]</scope>
    <source>
        <strain evidence="6">CGMCC 1.15342</strain>
    </source>
</reference>
<dbReference type="PANTHER" id="PTHR35092:SF1">
    <property type="entry name" value="CHLORINASE MJ1651"/>
    <property type="match status" value="1"/>
</dbReference>
<feature type="domain" description="S-adenosyl-l-methionine hydroxide adenosyltransferase C-terminal" evidence="4">
    <location>
        <begin position="184"/>
        <end position="269"/>
    </location>
</feature>
<comment type="similarity">
    <text evidence="2">Belongs to the SAM hydrolase / SAM-dependent halogenase family.</text>
</comment>
<dbReference type="Proteomes" id="UP000597338">
    <property type="component" value="Unassembled WGS sequence"/>
</dbReference>
<dbReference type="InterPro" id="IPR002747">
    <property type="entry name" value="SAM_OH_AdoTrfase"/>
</dbReference>
<keyword evidence="1" id="KW-0949">S-adenosyl-L-methionine</keyword>
<dbReference type="InterPro" id="IPR046469">
    <property type="entry name" value="SAM_HAT_N"/>
</dbReference>
<name>A0ABQ1L2Y8_9SPHI</name>
<organism evidence="5 6">
    <name type="scientific">Parapedobacter defluvii</name>
    <dbReference type="NCBI Taxonomy" id="2045106"/>
    <lineage>
        <taxon>Bacteria</taxon>
        <taxon>Pseudomonadati</taxon>
        <taxon>Bacteroidota</taxon>
        <taxon>Sphingobacteriia</taxon>
        <taxon>Sphingobacteriales</taxon>
        <taxon>Sphingobacteriaceae</taxon>
        <taxon>Parapedobacter</taxon>
    </lineage>
</organism>
<evidence type="ECO:0000313" key="5">
    <source>
        <dbReference type="EMBL" id="GGC15747.1"/>
    </source>
</evidence>
<evidence type="ECO:0000259" key="4">
    <source>
        <dbReference type="Pfam" id="PF20257"/>
    </source>
</evidence>
<dbReference type="Gene3D" id="3.40.50.10790">
    <property type="entry name" value="S-adenosyl-l-methionine hydroxide adenosyltransferase, N-terminal"/>
    <property type="match status" value="1"/>
</dbReference>
<protein>
    <recommendedName>
        <fullName evidence="7">SAM-dependent chlorinase/fluorinase</fullName>
    </recommendedName>
</protein>
<keyword evidence="6" id="KW-1185">Reference proteome</keyword>
<dbReference type="Pfam" id="PF01887">
    <property type="entry name" value="SAM_HAT_N"/>
    <property type="match status" value="1"/>
</dbReference>
<proteinExistence type="inferred from homology"/>
<evidence type="ECO:0000256" key="1">
    <source>
        <dbReference type="ARBA" id="ARBA00022691"/>
    </source>
</evidence>
<gene>
    <name evidence="5" type="primary">fjo14</name>
    <name evidence="5" type="ORF">GCM10011386_04440</name>
</gene>
<evidence type="ECO:0000256" key="2">
    <source>
        <dbReference type="ARBA" id="ARBA00024035"/>
    </source>
</evidence>
<evidence type="ECO:0000259" key="3">
    <source>
        <dbReference type="Pfam" id="PF01887"/>
    </source>
</evidence>
<dbReference type="Gene3D" id="2.40.30.90">
    <property type="entry name" value="Bacterial fluorinating enzyme like"/>
    <property type="match status" value="1"/>
</dbReference>
<dbReference type="SUPFAM" id="SSF102522">
    <property type="entry name" value="Bacterial fluorinating enzyme, N-terminal domain"/>
    <property type="match status" value="1"/>
</dbReference>
<comment type="caution">
    <text evidence="5">The sequence shown here is derived from an EMBL/GenBank/DDBJ whole genome shotgun (WGS) entry which is preliminary data.</text>
</comment>
<dbReference type="InterPro" id="IPR023228">
    <property type="entry name" value="SAM_OH_AdoTrfase_N_sf"/>
</dbReference>
<dbReference type="InterPro" id="IPR023227">
    <property type="entry name" value="SAM_OH_AdoTrfase_C_sf"/>
</dbReference>
<dbReference type="EMBL" id="BMIK01000001">
    <property type="protein sequence ID" value="GGC15747.1"/>
    <property type="molecule type" value="Genomic_DNA"/>
</dbReference>
<dbReference type="InterPro" id="IPR046470">
    <property type="entry name" value="SAM_HAT_C"/>
</dbReference>
<dbReference type="Pfam" id="PF20257">
    <property type="entry name" value="SAM_HAT_C"/>
    <property type="match status" value="1"/>
</dbReference>
<dbReference type="PIRSF" id="PIRSF006779">
    <property type="entry name" value="UCP006779"/>
    <property type="match status" value="1"/>
</dbReference>
<dbReference type="PANTHER" id="PTHR35092">
    <property type="entry name" value="CHLORINASE MJ1651"/>
    <property type="match status" value="1"/>
</dbReference>